<keyword evidence="9" id="KW-1208">Phospholipid metabolism</keyword>
<evidence type="ECO:0000256" key="11">
    <source>
        <dbReference type="ARBA" id="ARBA00024326"/>
    </source>
</evidence>
<evidence type="ECO:0000256" key="9">
    <source>
        <dbReference type="ARBA" id="ARBA00023264"/>
    </source>
</evidence>
<dbReference type="InterPro" id="IPR003817">
    <property type="entry name" value="PS_Dcarbxylase"/>
</dbReference>
<dbReference type="AlphaFoldDB" id="A0AAD5U5H5"/>
<dbReference type="Proteomes" id="UP001211065">
    <property type="component" value="Unassembled WGS sequence"/>
</dbReference>
<keyword evidence="13" id="KW-1185">Reference proteome</keyword>
<sequence>MSNLAEAKEEDLTKYENLAAFFFRELKEYARKVEYGSLLTSPSDGYVLYRGLIENGKIEHIKGFTYDMNALIGVEEQNSNLFKKGRLLRNNTIEDVDVEIEKMKSSVNDEVPIIYNNEYKKKDNLFYCVIYLAPGDYHRFHSPCDWKIEKRRHFTGELYSVSPKIVNTITNLFVLNERVVLSGKWEHGLFSFIPVGATNVGSIIINFDEELKTNLPDRHILDPPGTYNEKLLSKDVQQGEELGGFKLGSTIVLLFEAPKNNFKFDIVPGEHVKMGQRIAHLEK</sequence>
<comment type="caution">
    <text evidence="12">The sequence shown here is derived from an EMBL/GenBank/DDBJ whole genome shotgun (WGS) entry which is preliminary data.</text>
</comment>
<keyword evidence="5" id="KW-0210">Decarboxylase</keyword>
<evidence type="ECO:0000256" key="5">
    <source>
        <dbReference type="ARBA" id="ARBA00022793"/>
    </source>
</evidence>
<reference evidence="12" key="1">
    <citation type="submission" date="2020-05" db="EMBL/GenBank/DDBJ databases">
        <title>Phylogenomic resolution of chytrid fungi.</title>
        <authorList>
            <person name="Stajich J.E."/>
            <person name="Amses K."/>
            <person name="Simmons R."/>
            <person name="Seto K."/>
            <person name="Myers J."/>
            <person name="Bonds A."/>
            <person name="Quandt C.A."/>
            <person name="Barry K."/>
            <person name="Liu P."/>
            <person name="Grigoriev I."/>
            <person name="Longcore J.E."/>
            <person name="James T.Y."/>
        </authorList>
    </citation>
    <scope>NUCLEOTIDE SEQUENCE</scope>
    <source>
        <strain evidence="12">JEL0476</strain>
    </source>
</reference>
<dbReference type="PANTHER" id="PTHR10067">
    <property type="entry name" value="PHOSPHATIDYLSERINE DECARBOXYLASE"/>
    <property type="match status" value="1"/>
</dbReference>
<keyword evidence="4" id="KW-0444">Lipid biosynthesis</keyword>
<keyword evidence="8" id="KW-0456">Lyase</keyword>
<dbReference type="InterPro" id="IPR033177">
    <property type="entry name" value="PSD-B"/>
</dbReference>
<name>A0AAD5U5H5_9FUNG</name>
<evidence type="ECO:0000256" key="3">
    <source>
        <dbReference type="ARBA" id="ARBA00012243"/>
    </source>
</evidence>
<evidence type="ECO:0000313" key="13">
    <source>
        <dbReference type="Proteomes" id="UP001211065"/>
    </source>
</evidence>
<dbReference type="EMBL" id="JADGJW010000117">
    <property type="protein sequence ID" value="KAJ3223785.1"/>
    <property type="molecule type" value="Genomic_DNA"/>
</dbReference>
<dbReference type="GO" id="GO:0006646">
    <property type="term" value="P:phosphatidylethanolamine biosynthetic process"/>
    <property type="evidence" value="ECO:0007669"/>
    <property type="project" value="TreeGrafter"/>
</dbReference>
<organism evidence="12 13">
    <name type="scientific">Clydaea vesicula</name>
    <dbReference type="NCBI Taxonomy" id="447962"/>
    <lineage>
        <taxon>Eukaryota</taxon>
        <taxon>Fungi</taxon>
        <taxon>Fungi incertae sedis</taxon>
        <taxon>Chytridiomycota</taxon>
        <taxon>Chytridiomycota incertae sedis</taxon>
        <taxon>Chytridiomycetes</taxon>
        <taxon>Lobulomycetales</taxon>
        <taxon>Lobulomycetaceae</taxon>
        <taxon>Clydaea</taxon>
    </lineage>
</organism>
<comment type="pathway">
    <text evidence="11">Phospholipid metabolism; phosphatidylethanolamine biosynthesis.</text>
</comment>
<dbReference type="NCBIfam" id="TIGR00163">
    <property type="entry name" value="PS_decarb"/>
    <property type="match status" value="1"/>
</dbReference>
<comment type="cofactor">
    <cofactor evidence="1">
        <name>pyruvate</name>
        <dbReference type="ChEBI" id="CHEBI:15361"/>
    </cofactor>
</comment>
<evidence type="ECO:0000256" key="4">
    <source>
        <dbReference type="ARBA" id="ARBA00022516"/>
    </source>
</evidence>
<accession>A0AAD5U5H5</accession>
<proteinExistence type="predicted"/>
<keyword evidence="6" id="KW-0443">Lipid metabolism</keyword>
<evidence type="ECO:0000313" key="12">
    <source>
        <dbReference type="EMBL" id="KAJ3223785.1"/>
    </source>
</evidence>
<comment type="pathway">
    <text evidence="2">Lipid metabolism.</text>
</comment>
<gene>
    <name evidence="12" type="primary">PSD1</name>
    <name evidence="12" type="ORF">HK099_000678</name>
</gene>
<keyword evidence="7" id="KW-0594">Phospholipid biosynthesis</keyword>
<evidence type="ECO:0000256" key="2">
    <source>
        <dbReference type="ARBA" id="ARBA00005189"/>
    </source>
</evidence>
<dbReference type="EC" id="4.1.1.65" evidence="3"/>
<evidence type="ECO:0000256" key="6">
    <source>
        <dbReference type="ARBA" id="ARBA00023098"/>
    </source>
</evidence>
<evidence type="ECO:0000256" key="10">
    <source>
        <dbReference type="ARBA" id="ARBA00023317"/>
    </source>
</evidence>
<dbReference type="GO" id="GO:0004609">
    <property type="term" value="F:phosphatidylserine decarboxylase activity"/>
    <property type="evidence" value="ECO:0007669"/>
    <property type="project" value="UniProtKB-EC"/>
</dbReference>
<dbReference type="Pfam" id="PF02666">
    <property type="entry name" value="PS_Dcarbxylase"/>
    <property type="match status" value="1"/>
</dbReference>
<evidence type="ECO:0000256" key="7">
    <source>
        <dbReference type="ARBA" id="ARBA00023209"/>
    </source>
</evidence>
<protein>
    <recommendedName>
        <fullName evidence="3">phosphatidylserine decarboxylase</fullName>
        <ecNumber evidence="3">4.1.1.65</ecNumber>
    </recommendedName>
</protein>
<evidence type="ECO:0000256" key="1">
    <source>
        <dbReference type="ARBA" id="ARBA00001928"/>
    </source>
</evidence>
<dbReference type="GO" id="GO:0005739">
    <property type="term" value="C:mitochondrion"/>
    <property type="evidence" value="ECO:0007669"/>
    <property type="project" value="TreeGrafter"/>
</dbReference>
<evidence type="ECO:0000256" key="8">
    <source>
        <dbReference type="ARBA" id="ARBA00023239"/>
    </source>
</evidence>
<dbReference type="PANTHER" id="PTHR10067:SF6">
    <property type="entry name" value="PHOSPHATIDYLSERINE DECARBOXYLASE PROENZYME, MITOCHONDRIAL"/>
    <property type="match status" value="1"/>
</dbReference>
<keyword evidence="10" id="KW-0670">Pyruvate</keyword>